<feature type="transmembrane region" description="Helical" evidence="1">
    <location>
        <begin position="482"/>
        <end position="503"/>
    </location>
</feature>
<feature type="transmembrane region" description="Helical" evidence="1">
    <location>
        <begin position="326"/>
        <end position="345"/>
    </location>
</feature>
<feature type="transmembrane region" description="Helical" evidence="1">
    <location>
        <begin position="252"/>
        <end position="269"/>
    </location>
</feature>
<evidence type="ECO:0008006" key="3">
    <source>
        <dbReference type="Google" id="ProtNLM"/>
    </source>
</evidence>
<dbReference type="PANTHER" id="PTHR31610">
    <property type="entry name" value="SLR0360 PROTEIN"/>
    <property type="match status" value="1"/>
</dbReference>
<organism evidence="2">
    <name type="scientific">marine metagenome</name>
    <dbReference type="NCBI Taxonomy" id="408172"/>
    <lineage>
        <taxon>unclassified sequences</taxon>
        <taxon>metagenomes</taxon>
        <taxon>ecological metagenomes</taxon>
    </lineage>
</organism>
<keyword evidence="1" id="KW-1133">Transmembrane helix</keyword>
<evidence type="ECO:0000256" key="1">
    <source>
        <dbReference type="SAM" id="Phobius"/>
    </source>
</evidence>
<feature type="transmembrane region" description="Helical" evidence="1">
    <location>
        <begin position="458"/>
        <end position="475"/>
    </location>
</feature>
<feature type="transmembrane region" description="Helical" evidence="1">
    <location>
        <begin position="44"/>
        <end position="66"/>
    </location>
</feature>
<dbReference type="EMBL" id="UINC01012263">
    <property type="protein sequence ID" value="SVA53645.1"/>
    <property type="molecule type" value="Genomic_DNA"/>
</dbReference>
<feature type="transmembrane region" description="Helical" evidence="1">
    <location>
        <begin position="112"/>
        <end position="135"/>
    </location>
</feature>
<sequence length="518" mass="54832">MEKQLSWWEPGDVNGFFGLGTNVLVNLLVLTGLLKYVIGIPDAVLFGTILPAIGLMLFLGNIYYALMARRLAEREGRNDVTALPSGPSVPHMFFVVFAIMLPIKLSTKSWEAAWAAGLIWVFVEGIVLFIGAFIAPTIRKLTPRAALLGTLAGISITFISMRPAFEIAETPVIGLISMAIILAAWYGGVRYPGNVPGGLLAIAVGTVLAWLAYAFGWGFGGMNPDAVSGSASQISFNFAWFQLDHLWAGKEYLALVIVTAIPFGIYDFIEAMDNVESASAAGDEYSVREAIGAEGIISLIGTLLGSPFANAVYIGHPGWKSIGGRVGYSVATGVMVLVLTWLSIVPLLLNVIPVVAIIPILLYIGAMIGAQAFQATPRSHAPAIIFALVPNLAAWAKVQVDGALQATGSFPASAELVGKMAQGGVLYNGLAILSGGAIVTGLLWGAMVVFLIDRKPQAAGTVAILSAALTFFGFIHSSAVQVMASPMMALSYVIVAALFYWFATMEISEKEPEVEPAE</sequence>
<keyword evidence="1" id="KW-0812">Transmembrane</keyword>
<gene>
    <name evidence="2" type="ORF">METZ01_LOCUS106499</name>
</gene>
<feature type="transmembrane region" description="Helical" evidence="1">
    <location>
        <begin position="172"/>
        <end position="189"/>
    </location>
</feature>
<feature type="transmembrane region" description="Helical" evidence="1">
    <location>
        <begin position="195"/>
        <end position="215"/>
    </location>
</feature>
<dbReference type="PANTHER" id="PTHR31610:SF0">
    <property type="entry name" value="SLC26A_SULP TRANSPORTER DOMAIN-CONTAINING PROTEIN"/>
    <property type="match status" value="1"/>
</dbReference>
<name>A0A381WME5_9ZZZZ</name>
<feature type="transmembrane region" description="Helical" evidence="1">
    <location>
        <begin position="351"/>
        <end position="370"/>
    </location>
</feature>
<feature type="transmembrane region" description="Helical" evidence="1">
    <location>
        <begin position="86"/>
        <end position="105"/>
    </location>
</feature>
<feature type="transmembrane region" description="Helical" evidence="1">
    <location>
        <begin position="15"/>
        <end position="37"/>
    </location>
</feature>
<accession>A0A381WME5</accession>
<protein>
    <recommendedName>
        <fullName evidence="3">Xanthine/uracil/vitamin C permease</fullName>
    </recommendedName>
</protein>
<keyword evidence="1" id="KW-0472">Membrane</keyword>
<feature type="transmembrane region" description="Helical" evidence="1">
    <location>
        <begin position="425"/>
        <end position="452"/>
    </location>
</feature>
<feature type="transmembrane region" description="Helical" evidence="1">
    <location>
        <begin position="295"/>
        <end position="314"/>
    </location>
</feature>
<evidence type="ECO:0000313" key="2">
    <source>
        <dbReference type="EMBL" id="SVA53645.1"/>
    </source>
</evidence>
<proteinExistence type="predicted"/>
<reference evidence="2" key="1">
    <citation type="submission" date="2018-05" db="EMBL/GenBank/DDBJ databases">
        <authorList>
            <person name="Lanie J.A."/>
            <person name="Ng W.-L."/>
            <person name="Kazmierczak K.M."/>
            <person name="Andrzejewski T.M."/>
            <person name="Davidsen T.M."/>
            <person name="Wayne K.J."/>
            <person name="Tettelin H."/>
            <person name="Glass J.I."/>
            <person name="Rusch D."/>
            <person name="Podicherti R."/>
            <person name="Tsui H.-C.T."/>
            <person name="Winkler M.E."/>
        </authorList>
    </citation>
    <scope>NUCLEOTIDE SEQUENCE</scope>
</reference>
<feature type="transmembrane region" description="Helical" evidence="1">
    <location>
        <begin position="141"/>
        <end position="160"/>
    </location>
</feature>
<dbReference type="AlphaFoldDB" id="A0A381WME5"/>